<dbReference type="Pfam" id="PF02759">
    <property type="entry name" value="RUN"/>
    <property type="match status" value="1"/>
</dbReference>
<proteinExistence type="predicted"/>
<dbReference type="EMBL" id="JABVXQ010000005">
    <property type="protein sequence ID" value="KAF6109822.1"/>
    <property type="molecule type" value="Genomic_DNA"/>
</dbReference>
<dbReference type="PROSITE" id="PS50826">
    <property type="entry name" value="RUN"/>
    <property type="match status" value="1"/>
</dbReference>
<evidence type="ECO:0000256" key="1">
    <source>
        <dbReference type="SAM" id="MobiDB-lite"/>
    </source>
</evidence>
<dbReference type="InterPro" id="IPR004012">
    <property type="entry name" value="Run_dom"/>
</dbReference>
<dbReference type="AlphaFoldDB" id="A0A834ECY9"/>
<protein>
    <recommendedName>
        <fullName evidence="2">RUN domain-containing protein</fullName>
    </recommendedName>
</protein>
<gene>
    <name evidence="3" type="ORF">HJG60_011013</name>
</gene>
<organism evidence="3 4">
    <name type="scientific">Phyllostomus discolor</name>
    <name type="common">pale spear-nosed bat</name>
    <dbReference type="NCBI Taxonomy" id="89673"/>
    <lineage>
        <taxon>Eukaryota</taxon>
        <taxon>Metazoa</taxon>
        <taxon>Chordata</taxon>
        <taxon>Craniata</taxon>
        <taxon>Vertebrata</taxon>
        <taxon>Euteleostomi</taxon>
        <taxon>Mammalia</taxon>
        <taxon>Eutheria</taxon>
        <taxon>Laurasiatheria</taxon>
        <taxon>Chiroptera</taxon>
        <taxon>Yangochiroptera</taxon>
        <taxon>Phyllostomidae</taxon>
        <taxon>Phyllostominae</taxon>
        <taxon>Phyllostomus</taxon>
    </lineage>
</organism>
<dbReference type="Proteomes" id="UP000664940">
    <property type="component" value="Unassembled WGS sequence"/>
</dbReference>
<dbReference type="InterPro" id="IPR037213">
    <property type="entry name" value="Run_dom_sf"/>
</dbReference>
<evidence type="ECO:0000313" key="3">
    <source>
        <dbReference type="EMBL" id="KAF6109822.1"/>
    </source>
</evidence>
<dbReference type="SUPFAM" id="SSF140741">
    <property type="entry name" value="RUN domain-like"/>
    <property type="match status" value="1"/>
</dbReference>
<evidence type="ECO:0000259" key="2">
    <source>
        <dbReference type="PROSITE" id="PS50826"/>
    </source>
</evidence>
<evidence type="ECO:0000313" key="4">
    <source>
        <dbReference type="Proteomes" id="UP000664940"/>
    </source>
</evidence>
<feature type="domain" description="RUN" evidence="2">
    <location>
        <begin position="1"/>
        <end position="122"/>
    </location>
</feature>
<comment type="caution">
    <text evidence="3">The sequence shown here is derived from an EMBL/GenBank/DDBJ whole genome shotgun (WGS) entry which is preliminary data.</text>
</comment>
<name>A0A834ECY9_9CHIR</name>
<accession>A0A834ECY9</accession>
<feature type="region of interest" description="Disordered" evidence="1">
    <location>
        <begin position="146"/>
        <end position="167"/>
    </location>
</feature>
<dbReference type="Gene3D" id="1.20.58.900">
    <property type="match status" value="1"/>
</dbReference>
<reference evidence="3 4" key="1">
    <citation type="journal article" date="2020" name="Nature">
        <title>Six reference-quality genomes reveal evolution of bat adaptations.</title>
        <authorList>
            <person name="Jebb D."/>
            <person name="Huang Z."/>
            <person name="Pippel M."/>
            <person name="Hughes G.M."/>
            <person name="Lavrichenko K."/>
            <person name="Devanna P."/>
            <person name="Winkler S."/>
            <person name="Jermiin L.S."/>
            <person name="Skirmuntt E.C."/>
            <person name="Katzourakis A."/>
            <person name="Burkitt-Gray L."/>
            <person name="Ray D.A."/>
            <person name="Sullivan K.A.M."/>
            <person name="Roscito J.G."/>
            <person name="Kirilenko B.M."/>
            <person name="Davalos L.M."/>
            <person name="Corthals A.P."/>
            <person name="Power M.L."/>
            <person name="Jones G."/>
            <person name="Ransome R.D."/>
            <person name="Dechmann D.K.N."/>
            <person name="Locatelli A.G."/>
            <person name="Puechmaille S.J."/>
            <person name="Fedrigo O."/>
            <person name="Jarvis E.D."/>
            <person name="Hiller M."/>
            <person name="Vernes S.C."/>
            <person name="Myers E.W."/>
            <person name="Teeling E.C."/>
        </authorList>
    </citation>
    <scope>NUCLEOTIDE SEQUENCE [LARGE SCALE GENOMIC DNA]</scope>
    <source>
        <strain evidence="3">Bat1K_MPI-CBG_1</strain>
    </source>
</reference>
<sequence>MCSALEAVFVHGLRAKHIVERGQDKKGDHQKPLPRPFLKAITHKHIISGLEHLILVSRDKGHCQALSSGRKECCRKLLPQEQPCLCRGCRPTALLPDAQEGELLSFLQSLTSLSQQLSYRSTVLQEWTLTPLALSGFCPLSELDPVTPSGTEPQRKESLHSISHSSGSEDLEVQHWGRTIQQDRCLTASYSLSLSTACSSQLS</sequence>